<dbReference type="PANTHER" id="PTHR42815:SF2">
    <property type="entry name" value="FAD-BINDING, PUTATIVE (AFU_ORTHOLOGUE AFUA_6G07600)-RELATED"/>
    <property type="match status" value="1"/>
</dbReference>
<dbReference type="Proteomes" id="UP000295172">
    <property type="component" value="Unassembled WGS sequence"/>
</dbReference>
<evidence type="ECO:0000313" key="2">
    <source>
        <dbReference type="EMBL" id="TDD30128.1"/>
    </source>
</evidence>
<dbReference type="AlphaFoldDB" id="A0A4R4XGS0"/>
<feature type="domain" description="Pyridoxamine 5'-phosphate oxidase N-terminal" evidence="1">
    <location>
        <begin position="39"/>
        <end position="155"/>
    </location>
</feature>
<dbReference type="NCBIfam" id="TIGR04025">
    <property type="entry name" value="PPOX_FMN_DR2398"/>
    <property type="match status" value="1"/>
</dbReference>
<dbReference type="RefSeq" id="WP_132315662.1">
    <property type="nucleotide sequence ID" value="NZ_SMKR01000005.1"/>
</dbReference>
<sequence>MEIPGLVEITTHDELREVVPPPLAAAAGKTRKALHELDRQWLAASPFCLIATSAADGTCDVSPKGDPAGFTTILDDRTIAIPERAGNRRVDGFANILTNPHVGLIYFIPGRGDTLRVNGRARIVREAPFFDEMIVRGNRPQLALLVEIEEVFHHCSKSFLRSQLWKPGTWDPDAVPSRPRIAKALERQDDDLAELATYYGPAYEEKIYKVKY</sequence>
<dbReference type="InterPro" id="IPR024029">
    <property type="entry name" value="Pyridox_Oxase_FMN-dep"/>
</dbReference>
<reference evidence="2 3" key="1">
    <citation type="submission" date="2019-02" db="EMBL/GenBank/DDBJ databases">
        <title>Draft genome sequences of novel Actinobacteria.</title>
        <authorList>
            <person name="Sahin N."/>
            <person name="Ay H."/>
            <person name="Saygin H."/>
        </authorList>
    </citation>
    <scope>NUCLEOTIDE SEQUENCE [LARGE SCALE GENOMIC DNA]</scope>
    <source>
        <strain evidence="2 3">16K104</strain>
    </source>
</reference>
<organism evidence="2 3">
    <name type="scientific">Kribbella turkmenica</name>
    <dbReference type="NCBI Taxonomy" id="2530375"/>
    <lineage>
        <taxon>Bacteria</taxon>
        <taxon>Bacillati</taxon>
        <taxon>Actinomycetota</taxon>
        <taxon>Actinomycetes</taxon>
        <taxon>Propionibacteriales</taxon>
        <taxon>Kribbellaceae</taxon>
        <taxon>Kribbella</taxon>
    </lineage>
</organism>
<name>A0A4R4XGS0_9ACTN</name>
<keyword evidence="3" id="KW-1185">Reference proteome</keyword>
<dbReference type="EMBL" id="SMKR01000005">
    <property type="protein sequence ID" value="TDD30128.1"/>
    <property type="molecule type" value="Genomic_DNA"/>
</dbReference>
<evidence type="ECO:0000259" key="1">
    <source>
        <dbReference type="Pfam" id="PF01243"/>
    </source>
</evidence>
<comment type="caution">
    <text evidence="2">The sequence shown here is derived from an EMBL/GenBank/DDBJ whole genome shotgun (WGS) entry which is preliminary data.</text>
</comment>
<dbReference type="PANTHER" id="PTHR42815">
    <property type="entry name" value="FAD-BINDING, PUTATIVE (AFU_ORTHOLOGUE AFUA_6G07600)-RELATED"/>
    <property type="match status" value="1"/>
</dbReference>
<dbReference type="Pfam" id="PF01243">
    <property type="entry name" value="PNPOx_N"/>
    <property type="match status" value="1"/>
</dbReference>
<proteinExistence type="predicted"/>
<accession>A0A4R4XGS0</accession>
<gene>
    <name evidence="2" type="ORF">E1218_02255</name>
</gene>
<evidence type="ECO:0000313" key="3">
    <source>
        <dbReference type="Proteomes" id="UP000295172"/>
    </source>
</evidence>
<dbReference type="InterPro" id="IPR012349">
    <property type="entry name" value="Split_barrel_FMN-bd"/>
</dbReference>
<dbReference type="InterPro" id="IPR011576">
    <property type="entry name" value="Pyridox_Oxase_N"/>
</dbReference>
<dbReference type="Gene3D" id="2.30.110.10">
    <property type="entry name" value="Electron Transport, Fmn-binding Protein, Chain A"/>
    <property type="match status" value="1"/>
</dbReference>
<dbReference type="OrthoDB" id="9790331at2"/>
<dbReference type="SUPFAM" id="SSF50475">
    <property type="entry name" value="FMN-binding split barrel"/>
    <property type="match status" value="1"/>
</dbReference>
<protein>
    <submittedName>
        <fullName evidence="2">Pyridoxamine 5'-phosphate oxidase family protein</fullName>
    </submittedName>
</protein>